<sequence>MALQSSGCSSLGCNGDRQPPAATLSYPVFEDLRWRSGLRSGEQLSNADRALLEAELEALRAAADAHTQALQKLKKQIDRRSYLLSPIRRLPDEVMEAILVLLWKSYGVSQADGIPLKATGTADSLPILLPSRRFAPPHVCSWWRRLTLQGLALRPHFVINIPKMMHIKSAPAGGLPKEIRLSLTQIPYPYIRVHLIGPDSERAFPSSITDECTMQFGRWQYACLEHLPWQNLISVTRADLPRLEHAEIILGLYGWQNVWEGPGDGYRIKIFDTARQLRSVTLQNDFVVTSRLPFTLPWSQLRRVVVKKCSLGVSLEILSECKSLQSFDYNDEREEEEIVREDDDIPPSWRVTTSVEDFAWKTQGLSSIGMRSLVERTTMPFLRRLETWRLPPALLSLVEAPQHLTTLHLTASICWVSGAEVFNILRSLPGLVSLSFEYITRVEDECRPYREGETMNDVLHQLSAGVRFLRELQRFSFRCKELCNSDCIHDFLARQAGRPRYPSTPGVLREVRVETPLTGNTVNLYSALAEGGGVEIYGLDRCAEMYKAL</sequence>
<dbReference type="RefSeq" id="XP_003038445.1">
    <property type="nucleotide sequence ID" value="XM_003038399.1"/>
</dbReference>
<dbReference type="OrthoDB" id="2862803at2759"/>
<feature type="coiled-coil region" evidence="1">
    <location>
        <begin position="49"/>
        <end position="76"/>
    </location>
</feature>
<organism evidence="3">
    <name type="scientific">Schizophyllum commune (strain H4-8 / FGSC 9210)</name>
    <name type="common">Split gill fungus</name>
    <dbReference type="NCBI Taxonomy" id="578458"/>
    <lineage>
        <taxon>Eukaryota</taxon>
        <taxon>Fungi</taxon>
        <taxon>Dikarya</taxon>
        <taxon>Basidiomycota</taxon>
        <taxon>Agaricomycotina</taxon>
        <taxon>Agaricomycetes</taxon>
        <taxon>Agaricomycetidae</taxon>
        <taxon>Agaricales</taxon>
        <taxon>Schizophyllaceae</taxon>
        <taxon>Schizophyllum</taxon>
    </lineage>
</organism>
<feature type="non-terminal residue" evidence="2">
    <location>
        <position position="549"/>
    </location>
</feature>
<dbReference type="HOGENOM" id="CLU_034310_0_0_1"/>
<dbReference type="AlphaFoldDB" id="D8PN32"/>
<proteinExistence type="predicted"/>
<evidence type="ECO:0000313" key="3">
    <source>
        <dbReference type="Proteomes" id="UP000007431"/>
    </source>
</evidence>
<protein>
    <submittedName>
        <fullName evidence="2">Uncharacterized protein</fullName>
    </submittedName>
</protein>
<accession>D8PN32</accession>
<keyword evidence="1" id="KW-0175">Coiled coil</keyword>
<reference evidence="2 3" key="1">
    <citation type="journal article" date="2010" name="Nat. Biotechnol.">
        <title>Genome sequence of the model mushroom Schizophyllum commune.</title>
        <authorList>
            <person name="Ohm R.A."/>
            <person name="de Jong J.F."/>
            <person name="Lugones L.G."/>
            <person name="Aerts A."/>
            <person name="Kothe E."/>
            <person name="Stajich J.E."/>
            <person name="de Vries R.P."/>
            <person name="Record E."/>
            <person name="Levasseur A."/>
            <person name="Baker S.E."/>
            <person name="Bartholomew K.A."/>
            <person name="Coutinho P.M."/>
            <person name="Erdmann S."/>
            <person name="Fowler T.J."/>
            <person name="Gathman A.C."/>
            <person name="Lombard V."/>
            <person name="Henrissat B."/>
            <person name="Knabe N."/>
            <person name="Kuees U."/>
            <person name="Lilly W.W."/>
            <person name="Lindquist E."/>
            <person name="Lucas S."/>
            <person name="Magnuson J.K."/>
            <person name="Piumi F."/>
            <person name="Raudaskoski M."/>
            <person name="Salamov A."/>
            <person name="Schmutz J."/>
            <person name="Schwarze F.W.M.R."/>
            <person name="vanKuyk P.A."/>
            <person name="Horton J.S."/>
            <person name="Grigoriev I.V."/>
            <person name="Woesten H.A.B."/>
        </authorList>
    </citation>
    <scope>NUCLEOTIDE SEQUENCE [LARGE SCALE GENOMIC DNA]</scope>
    <source>
        <strain evidence="3">H4-8 / FGSC 9210</strain>
    </source>
</reference>
<evidence type="ECO:0000256" key="1">
    <source>
        <dbReference type="SAM" id="Coils"/>
    </source>
</evidence>
<dbReference type="Gene3D" id="3.80.10.10">
    <property type="entry name" value="Ribonuclease Inhibitor"/>
    <property type="match status" value="1"/>
</dbReference>
<dbReference type="Proteomes" id="UP000007431">
    <property type="component" value="Unassembled WGS sequence"/>
</dbReference>
<dbReference type="VEuPathDB" id="FungiDB:SCHCODRAFT_01217132"/>
<dbReference type="EMBL" id="GL377302">
    <property type="protein sequence ID" value="EFJ03543.1"/>
    <property type="molecule type" value="Genomic_DNA"/>
</dbReference>
<keyword evidence="3" id="KW-1185">Reference proteome</keyword>
<dbReference type="KEGG" id="scm:SCHCO_01217132"/>
<dbReference type="InParanoid" id="D8PN32"/>
<name>D8PN32_SCHCM</name>
<evidence type="ECO:0000313" key="2">
    <source>
        <dbReference type="EMBL" id="EFJ03543.1"/>
    </source>
</evidence>
<dbReference type="GeneID" id="9589698"/>
<dbReference type="InterPro" id="IPR032675">
    <property type="entry name" value="LRR_dom_sf"/>
</dbReference>
<gene>
    <name evidence="2" type="ORF">SCHCODRAFT_103620</name>
</gene>